<feature type="region of interest" description="Disordered" evidence="2">
    <location>
        <begin position="282"/>
        <end position="326"/>
    </location>
</feature>
<feature type="compositionally biased region" description="Low complexity" evidence="2">
    <location>
        <begin position="226"/>
        <end position="235"/>
    </location>
</feature>
<protein>
    <submittedName>
        <fullName evidence="3">Uncharacterized protein</fullName>
    </submittedName>
</protein>
<feature type="region of interest" description="Disordered" evidence="2">
    <location>
        <begin position="1224"/>
        <end position="1307"/>
    </location>
</feature>
<feature type="region of interest" description="Disordered" evidence="2">
    <location>
        <begin position="605"/>
        <end position="808"/>
    </location>
</feature>
<feature type="compositionally biased region" description="Low complexity" evidence="2">
    <location>
        <begin position="397"/>
        <end position="412"/>
    </location>
</feature>
<feature type="region of interest" description="Disordered" evidence="2">
    <location>
        <begin position="964"/>
        <end position="990"/>
    </location>
</feature>
<accession>A0A1D1ZPT5</accession>
<feature type="compositionally biased region" description="Basic residues" evidence="2">
    <location>
        <begin position="53"/>
        <end position="70"/>
    </location>
</feature>
<feature type="region of interest" description="Disordered" evidence="2">
    <location>
        <begin position="558"/>
        <end position="592"/>
    </location>
</feature>
<feature type="region of interest" description="Disordered" evidence="2">
    <location>
        <begin position="1023"/>
        <end position="1056"/>
    </location>
</feature>
<feature type="region of interest" description="Disordered" evidence="2">
    <location>
        <begin position="359"/>
        <end position="412"/>
    </location>
</feature>
<feature type="region of interest" description="Disordered" evidence="2">
    <location>
        <begin position="883"/>
        <end position="924"/>
    </location>
</feature>
<feature type="compositionally biased region" description="Low complexity" evidence="2">
    <location>
        <begin position="902"/>
        <end position="917"/>
    </location>
</feature>
<feature type="compositionally biased region" description="Basic and acidic residues" evidence="2">
    <location>
        <begin position="1246"/>
        <end position="1257"/>
    </location>
</feature>
<feature type="region of interest" description="Disordered" evidence="2">
    <location>
        <begin position="1087"/>
        <end position="1150"/>
    </location>
</feature>
<feature type="compositionally biased region" description="Pro residues" evidence="2">
    <location>
        <begin position="714"/>
        <end position="724"/>
    </location>
</feature>
<evidence type="ECO:0000313" key="3">
    <source>
        <dbReference type="EMBL" id="JAT68851.1"/>
    </source>
</evidence>
<feature type="region of interest" description="Disordered" evidence="2">
    <location>
        <begin position="1325"/>
        <end position="1396"/>
    </location>
</feature>
<evidence type="ECO:0000256" key="1">
    <source>
        <dbReference type="SAM" id="Coils"/>
    </source>
</evidence>
<dbReference type="EMBL" id="GDKF01009771">
    <property type="protein sequence ID" value="JAT68851.1"/>
    <property type="molecule type" value="Transcribed_RNA"/>
</dbReference>
<evidence type="ECO:0000256" key="2">
    <source>
        <dbReference type="SAM" id="MobiDB-lite"/>
    </source>
</evidence>
<reference evidence="3" key="1">
    <citation type="submission" date="2015-08" db="EMBL/GenBank/DDBJ databases">
        <authorList>
            <person name="Babu N.S."/>
            <person name="Beckwith C.J."/>
            <person name="Beseler K.G."/>
            <person name="Brison A."/>
            <person name="Carone J.V."/>
            <person name="Caskin T.P."/>
            <person name="Diamond M."/>
            <person name="Durham M.E."/>
            <person name="Foxe J.M."/>
            <person name="Go M."/>
            <person name="Henderson B.A."/>
            <person name="Jones I.B."/>
            <person name="McGettigan J.A."/>
            <person name="Micheletti S.J."/>
            <person name="Nasrallah M.E."/>
            <person name="Ortiz D."/>
            <person name="Piller C.R."/>
            <person name="Privatt S.R."/>
            <person name="Schneider S.L."/>
            <person name="Sharp S."/>
            <person name="Smith T.C."/>
            <person name="Stanton J.D."/>
            <person name="Ullery H.E."/>
            <person name="Wilson R.J."/>
            <person name="Serrano M.G."/>
            <person name="Buck G."/>
            <person name="Lee V."/>
            <person name="Wang Y."/>
            <person name="Carvalho R."/>
            <person name="Voegtly L."/>
            <person name="Shi R."/>
            <person name="Duckworth R."/>
            <person name="Johnson A."/>
            <person name="Loviza R."/>
            <person name="Walstead R."/>
            <person name="Shah Z."/>
            <person name="Kiflezghi M."/>
            <person name="Wade K."/>
            <person name="Ball S.L."/>
            <person name="Bradley K.W."/>
            <person name="Asai D.J."/>
            <person name="Bowman C.A."/>
            <person name="Russell D.A."/>
            <person name="Pope W.H."/>
            <person name="Jacobs-Sera D."/>
            <person name="Hendrix R.W."/>
            <person name="Hatfull G.F."/>
        </authorList>
    </citation>
    <scope>NUCLEOTIDE SEQUENCE</scope>
</reference>
<feature type="compositionally biased region" description="Low complexity" evidence="2">
    <location>
        <begin position="247"/>
        <end position="258"/>
    </location>
</feature>
<sequence length="1413" mass="141458">MKSTQQELDSQIIAENISEEKSLGAVSVLGITRLVGSSGRKSHWASRRPGSLARRRSFIMRPKQGRKSARKAALFAEAGSRTTSPDPAQPLLRKLALDSADDTAQAEERVGAAPAESGDEAGSPSASQAPWRPRPEAKGFGLPLRFPSIGQDEPAPNSPRQDVMSLVDAELATARAGNKLRRHAPAEPPAEGEFSIKSAREHVAAPASLALQNAFAALHSGATSPAGSIGASGAGEDAGDGEEETEASSSSDAGGSTDQYESAAPSRMASALTAFASAASLGSPLAPQRRSSGSEGEDAATSALRGARPAEARHTPSGLQRCGSAAMGSGAAPGGLLAGLMGGLAARAAAATQAQQGAGLGGEIAGPSAGPDGCEDAGEHADHAAAAPPSTAPSPRPTLGGAAASGTPAGAAQSSTWGARVLAAQGAGPAGATPQRIAVGSLHALFGAVAAPGAGGGANAPGVGGLGGAAALNMGQSTCPIHKDESQAATARPGAKSSPQAISPASAPKSDAAARQGACGRPAAPAVVASPGSQGPRNLFARHGFLPNALDMTCLQQAEGGRPQPGAMESPLKSAATVAPNPAPWGPGGEGAQSLWAAPLAADGTLPSSPFASPHAQRDADEARRAHVSHKTADTVKGRPSAAPRGRLPLAWGQSPGREGGLTAGASPGGVREAAGQLRAIPGGAEGVPGRRPEDASPRGFPRTLANPLWHAPEPQPAPAPPAGGLPDNPWSSPAPVTSAGRNLARLPPGATPGSPWHAPAAGGLDATQPSPGAQEPAPRVSSGPSSPEPVPLGARSPQPSSARGLAAAATSRLASLFSAVTRSSPTRGEAAAAAKAHLPAGAVAVPGSVSAANNVEAGGDVARMQADAKAWAKAHADKLASAGHTADAVDPGQAPGMPGIAEATGAEEGAETPAAPSQRHSRRFSLAMDESLAEALDSPVRQEETANGAALLAGFARRLGPLTGPGAGATPDAAAAESPLHTATSSQHGASLLTGGEAFSDARGTSLTPSTAAPQARPLLSPVQRQGPASSPAAGGGVSPRWPGAAEAPRDLRLSDETLRRRERAAATAAAAAGAHPHAVVDQVPAAATRSPSAGQTLPAAGLPGPAAAAGAGMRAVQPSAQTPMDPSRSPPFRHSQQPGLGRGPGADNVPREQLLQAEARARVAEDEAARVAQYCRDLEAKVRELRGEVLELEGELEAARGEAARVPGLEWEIMAARREAAAAGGGRASPSKPLRSSVPVAAPRDNHGAARREPQRYGGGTADRYGGGMAQRYRGGTAERYDGGTAQRYGGGAAPRHGHPGAGLQGHLATRAEPLYQAHDWAGRDSDWGQADDWDGESPPHLSRAYSDEEGEPEHAYQRQAEPWASHQATARQGGMGHLPHAAGPSPSGAPRQVTAFRPLSAGMWRLERRI</sequence>
<feature type="compositionally biased region" description="Acidic residues" evidence="2">
    <location>
        <begin position="237"/>
        <end position="246"/>
    </location>
</feature>
<proteinExistence type="predicted"/>
<feature type="compositionally biased region" description="Low complexity" evidence="2">
    <location>
        <begin position="1099"/>
        <end position="1114"/>
    </location>
</feature>
<feature type="coiled-coil region" evidence="1">
    <location>
        <begin position="1177"/>
        <end position="1204"/>
    </location>
</feature>
<feature type="compositionally biased region" description="Gly residues" evidence="2">
    <location>
        <begin position="1259"/>
        <end position="1271"/>
    </location>
</feature>
<feature type="region of interest" description="Disordered" evidence="2">
    <location>
        <begin position="37"/>
        <end position="161"/>
    </location>
</feature>
<organism evidence="3">
    <name type="scientific">Auxenochlorella protothecoides</name>
    <name type="common">Green microalga</name>
    <name type="synonym">Chlorella protothecoides</name>
    <dbReference type="NCBI Taxonomy" id="3075"/>
    <lineage>
        <taxon>Eukaryota</taxon>
        <taxon>Viridiplantae</taxon>
        <taxon>Chlorophyta</taxon>
        <taxon>core chlorophytes</taxon>
        <taxon>Trebouxiophyceae</taxon>
        <taxon>Chlorellales</taxon>
        <taxon>Chlorellaceae</taxon>
        <taxon>Auxenochlorella</taxon>
    </lineage>
</organism>
<feature type="compositionally biased region" description="Low complexity" evidence="2">
    <location>
        <begin position="964"/>
        <end position="977"/>
    </location>
</feature>
<feature type="region of interest" description="Disordered" evidence="2">
    <location>
        <begin position="226"/>
        <end position="266"/>
    </location>
</feature>
<feature type="compositionally biased region" description="Low complexity" evidence="2">
    <location>
        <begin position="1384"/>
        <end position="1393"/>
    </location>
</feature>
<name>A0A1D1ZPT5_AUXPR</name>
<feature type="compositionally biased region" description="Basic and acidic residues" evidence="2">
    <location>
        <begin position="616"/>
        <end position="637"/>
    </location>
</feature>
<feature type="region of interest" description="Disordered" evidence="2">
    <location>
        <begin position="484"/>
        <end position="518"/>
    </location>
</feature>
<gene>
    <name evidence="3" type="ORF">g.26162</name>
</gene>
<feature type="compositionally biased region" description="Low complexity" evidence="2">
    <location>
        <begin position="495"/>
        <end position="514"/>
    </location>
</feature>
<keyword evidence="1" id="KW-0175">Coiled coil</keyword>